<keyword evidence="2" id="KW-1185">Reference proteome</keyword>
<gene>
    <name evidence="1" type="ORF">DASC09_002520</name>
</gene>
<proteinExistence type="predicted"/>
<dbReference type="GeneID" id="90070906"/>
<organism evidence="1 2">
    <name type="scientific">Saccharomycopsis crataegensis</name>
    <dbReference type="NCBI Taxonomy" id="43959"/>
    <lineage>
        <taxon>Eukaryota</taxon>
        <taxon>Fungi</taxon>
        <taxon>Dikarya</taxon>
        <taxon>Ascomycota</taxon>
        <taxon>Saccharomycotina</taxon>
        <taxon>Saccharomycetes</taxon>
        <taxon>Saccharomycopsidaceae</taxon>
        <taxon>Saccharomycopsis</taxon>
    </lineage>
</organism>
<dbReference type="AlphaFoldDB" id="A0AAV5QE69"/>
<sequence>MNNIRVDSSQLLAGTNGLNPPRSRLSNYSFMSAVLPPVIGSATTSSNPLNVMIRRFSSRVNGPSAQTISNKLLKLVRIHKKLSLQEHEVIRELNMWSNTIPEKESRKLIIDFLNCLQQGLENTDRAIQAEEALKKKFSEVYIREKKSADTKLEKERTREQLKVTRGNKPQQETLLLQEKLEEQSAQQNIVDEQFVRSINGELSDTLGQYLATLHNNCMEIRKFADDFLEAHPSEKFKKGQITLENGNIRMTQSQPSFSIQSEPAIFSMPMVPSQHYNVYSSPLQSRASTKDEIPLPDFKEKKAKHHQIIVPGQENIISTSGNIIAKNLEPIPFSQEELPVGFQGRPTSLDMSHEWQ</sequence>
<evidence type="ECO:0000313" key="1">
    <source>
        <dbReference type="EMBL" id="GMM32927.1"/>
    </source>
</evidence>
<reference evidence="1 2" key="1">
    <citation type="journal article" date="2023" name="Elife">
        <title>Identification of key yeast species and microbe-microbe interactions impacting larval growth of Drosophila in the wild.</title>
        <authorList>
            <person name="Mure A."/>
            <person name="Sugiura Y."/>
            <person name="Maeda R."/>
            <person name="Honda K."/>
            <person name="Sakurai N."/>
            <person name="Takahashi Y."/>
            <person name="Watada M."/>
            <person name="Katoh T."/>
            <person name="Gotoh A."/>
            <person name="Gotoh Y."/>
            <person name="Taniguchi I."/>
            <person name="Nakamura K."/>
            <person name="Hayashi T."/>
            <person name="Katayama T."/>
            <person name="Uemura T."/>
            <person name="Hattori Y."/>
        </authorList>
    </citation>
    <scope>NUCLEOTIDE SEQUENCE [LARGE SCALE GENOMIC DNA]</scope>
    <source>
        <strain evidence="1 2">SC-9</strain>
    </source>
</reference>
<protein>
    <submittedName>
        <fullName evidence="1">Uncharacterized protein</fullName>
    </submittedName>
</protein>
<dbReference type="RefSeq" id="XP_064849927.1">
    <property type="nucleotide sequence ID" value="XM_064993855.1"/>
</dbReference>
<comment type="caution">
    <text evidence="1">The sequence shown here is derived from an EMBL/GenBank/DDBJ whole genome shotgun (WGS) entry which is preliminary data.</text>
</comment>
<dbReference type="Proteomes" id="UP001360560">
    <property type="component" value="Unassembled WGS sequence"/>
</dbReference>
<dbReference type="EMBL" id="BTFZ01000001">
    <property type="protein sequence ID" value="GMM32927.1"/>
    <property type="molecule type" value="Genomic_DNA"/>
</dbReference>
<accession>A0AAV5QE69</accession>
<name>A0AAV5QE69_9ASCO</name>
<evidence type="ECO:0000313" key="2">
    <source>
        <dbReference type="Proteomes" id="UP001360560"/>
    </source>
</evidence>